<proteinExistence type="predicted"/>
<reference evidence="2" key="2">
    <citation type="submission" date="2025-09" db="UniProtKB">
        <authorList>
            <consortium name="Ensembl"/>
        </authorList>
    </citation>
    <scope>IDENTIFICATION</scope>
</reference>
<feature type="compositionally biased region" description="Polar residues" evidence="1">
    <location>
        <begin position="62"/>
        <end position="74"/>
    </location>
</feature>
<feature type="region of interest" description="Disordered" evidence="1">
    <location>
        <begin position="54"/>
        <end position="92"/>
    </location>
</feature>
<feature type="region of interest" description="Disordered" evidence="1">
    <location>
        <begin position="1"/>
        <end position="31"/>
    </location>
</feature>
<dbReference type="AlphaFoldDB" id="A0A8C6I555"/>
<feature type="compositionally biased region" description="Polar residues" evidence="1">
    <location>
        <begin position="1"/>
        <end position="16"/>
    </location>
</feature>
<dbReference type="Ensembl" id="ENSMSIT00000039403.1">
    <property type="protein sequence ID" value="ENSMSIP00000031260.1"/>
    <property type="gene ID" value="ENSMSIG00000026177.1"/>
</dbReference>
<sequence length="156" mass="17411">MSNDSTEGTVGSCNTTGGRGQSLPQLCFPPGPHDTKGEYGAVFQRLSSAQKKEEFTRGQWPVQESSRQGWSQVSGWVEPEHRPRLKPGRISWPQTNQGQRSFCLSHFQGGKVAKSYQVNKHGVEITGPWMWRGAIHTLQSTEDMGVGEICRFEYKA</sequence>
<evidence type="ECO:0000313" key="3">
    <source>
        <dbReference type="Proteomes" id="UP000694415"/>
    </source>
</evidence>
<evidence type="ECO:0000313" key="2">
    <source>
        <dbReference type="Ensembl" id="ENSMSIP00000031260.1"/>
    </source>
</evidence>
<evidence type="ECO:0000256" key="1">
    <source>
        <dbReference type="SAM" id="MobiDB-lite"/>
    </source>
</evidence>
<protein>
    <submittedName>
        <fullName evidence="2">Uncharacterized protein</fullName>
    </submittedName>
</protein>
<dbReference type="Proteomes" id="UP000694415">
    <property type="component" value="Unplaced"/>
</dbReference>
<reference evidence="2" key="1">
    <citation type="submission" date="2025-08" db="UniProtKB">
        <authorList>
            <consortium name="Ensembl"/>
        </authorList>
    </citation>
    <scope>IDENTIFICATION</scope>
</reference>
<accession>A0A8C6I555</accession>
<organism evidence="2 3">
    <name type="scientific">Mus spicilegus</name>
    <name type="common">Mound-building mouse</name>
    <dbReference type="NCBI Taxonomy" id="10103"/>
    <lineage>
        <taxon>Eukaryota</taxon>
        <taxon>Metazoa</taxon>
        <taxon>Chordata</taxon>
        <taxon>Craniata</taxon>
        <taxon>Vertebrata</taxon>
        <taxon>Euteleostomi</taxon>
        <taxon>Mammalia</taxon>
        <taxon>Eutheria</taxon>
        <taxon>Euarchontoglires</taxon>
        <taxon>Glires</taxon>
        <taxon>Rodentia</taxon>
        <taxon>Myomorpha</taxon>
        <taxon>Muroidea</taxon>
        <taxon>Muridae</taxon>
        <taxon>Murinae</taxon>
        <taxon>Mus</taxon>
        <taxon>Mus</taxon>
    </lineage>
</organism>
<name>A0A8C6I555_MUSSI</name>
<keyword evidence="3" id="KW-1185">Reference proteome</keyword>